<dbReference type="InterPro" id="IPR041183">
    <property type="entry name" value="Cyclophilin-like"/>
</dbReference>
<feature type="domain" description="Cyclophilin-like" evidence="1">
    <location>
        <begin position="5"/>
        <end position="113"/>
    </location>
</feature>
<organism evidence="2 3">
    <name type="scientific">Streptomyces canarius</name>
    <dbReference type="NCBI Taxonomy" id="285453"/>
    <lineage>
        <taxon>Bacteria</taxon>
        <taxon>Bacillati</taxon>
        <taxon>Actinomycetota</taxon>
        <taxon>Actinomycetes</taxon>
        <taxon>Kitasatosporales</taxon>
        <taxon>Streptomycetaceae</taxon>
        <taxon>Streptomyces</taxon>
    </lineage>
</organism>
<evidence type="ECO:0000259" key="1">
    <source>
        <dbReference type="Pfam" id="PF18050"/>
    </source>
</evidence>
<reference evidence="3" key="1">
    <citation type="journal article" date="2019" name="Int. J. Syst. Evol. Microbiol.">
        <title>The Global Catalogue of Microorganisms (GCM) 10K type strain sequencing project: providing services to taxonomists for standard genome sequencing and annotation.</title>
        <authorList>
            <consortium name="The Broad Institute Genomics Platform"/>
            <consortium name="The Broad Institute Genome Sequencing Center for Infectious Disease"/>
            <person name="Wu L."/>
            <person name="Ma J."/>
        </authorList>
    </citation>
    <scope>NUCLEOTIDE SEQUENCE [LARGE SCALE GENOMIC DNA]</scope>
    <source>
        <strain evidence="3">JCM 4733</strain>
    </source>
</reference>
<dbReference type="Gene3D" id="2.40.100.20">
    <property type="match status" value="1"/>
</dbReference>
<protein>
    <recommendedName>
        <fullName evidence="1">Cyclophilin-like domain-containing protein</fullName>
    </recommendedName>
</protein>
<evidence type="ECO:0000313" key="3">
    <source>
        <dbReference type="Proteomes" id="UP000653644"/>
    </source>
</evidence>
<dbReference type="EMBL" id="BMVN01000079">
    <property type="protein sequence ID" value="GHA71237.1"/>
    <property type="molecule type" value="Genomic_DNA"/>
</dbReference>
<sequence>MKIRLTTDTDSFDATLNNSAAARDFAALLPLTLTLTDYAGTEKVSDLPQKLSTTGAPSGTAAQAGDLAYYAPWGNLAIFHKDFRHSEGLVKLGAFTSGIDQFAAHDGAFGVTITTAD</sequence>
<dbReference type="SUPFAM" id="SSF50891">
    <property type="entry name" value="Cyclophilin-like"/>
    <property type="match status" value="1"/>
</dbReference>
<dbReference type="RefSeq" id="WP_189894812.1">
    <property type="nucleotide sequence ID" value="NZ_BMVN01000079.1"/>
</dbReference>
<gene>
    <name evidence="2" type="ORF">GCM10010345_87960</name>
</gene>
<dbReference type="Proteomes" id="UP000653644">
    <property type="component" value="Unassembled WGS sequence"/>
</dbReference>
<proteinExistence type="predicted"/>
<keyword evidence="3" id="KW-1185">Reference proteome</keyword>
<dbReference type="Pfam" id="PF18050">
    <property type="entry name" value="Cyclophil_like2"/>
    <property type="match status" value="1"/>
</dbReference>
<comment type="caution">
    <text evidence="2">The sequence shown here is derived from an EMBL/GenBank/DDBJ whole genome shotgun (WGS) entry which is preliminary data.</text>
</comment>
<name>A0ABQ3DA85_9ACTN</name>
<accession>A0ABQ3DA85</accession>
<dbReference type="InterPro" id="IPR029000">
    <property type="entry name" value="Cyclophilin-like_dom_sf"/>
</dbReference>
<evidence type="ECO:0000313" key="2">
    <source>
        <dbReference type="EMBL" id="GHA71237.1"/>
    </source>
</evidence>